<proteinExistence type="predicted"/>
<dbReference type="EMBL" id="JALJOR010000012">
    <property type="protein sequence ID" value="KAK9807798.1"/>
    <property type="molecule type" value="Genomic_DNA"/>
</dbReference>
<reference evidence="1 2" key="1">
    <citation type="journal article" date="2024" name="Nat. Commun.">
        <title>Phylogenomics reveals the evolutionary origins of lichenization in chlorophyte algae.</title>
        <authorList>
            <person name="Puginier C."/>
            <person name="Libourel C."/>
            <person name="Otte J."/>
            <person name="Skaloud P."/>
            <person name="Haon M."/>
            <person name="Grisel S."/>
            <person name="Petersen M."/>
            <person name="Berrin J.G."/>
            <person name="Delaux P.M."/>
            <person name="Dal Grande F."/>
            <person name="Keller J."/>
        </authorList>
    </citation>
    <scope>NUCLEOTIDE SEQUENCE [LARGE SCALE GENOMIC DNA]</scope>
    <source>
        <strain evidence="1 2">SAG 2043</strain>
    </source>
</reference>
<protein>
    <submittedName>
        <fullName evidence="1">Uncharacterized protein</fullName>
    </submittedName>
</protein>
<sequence length="96" mass="10792">MFHRPAAEYCLSRRSVQGLNRMACDEEAINLRGCLKSCTLDNKRNFSSLLMNPGHWRNLVIEKTVTPDKHPCQQEAEAARGCLARRGVRHARSAAA</sequence>
<dbReference type="AlphaFoldDB" id="A0AAW1PD20"/>
<organism evidence="1 2">
    <name type="scientific">[Myrmecia] bisecta</name>
    <dbReference type="NCBI Taxonomy" id="41462"/>
    <lineage>
        <taxon>Eukaryota</taxon>
        <taxon>Viridiplantae</taxon>
        <taxon>Chlorophyta</taxon>
        <taxon>core chlorophytes</taxon>
        <taxon>Trebouxiophyceae</taxon>
        <taxon>Trebouxiales</taxon>
        <taxon>Trebouxiaceae</taxon>
        <taxon>Myrmecia</taxon>
    </lineage>
</organism>
<accession>A0AAW1PD20</accession>
<evidence type="ECO:0000313" key="2">
    <source>
        <dbReference type="Proteomes" id="UP001489004"/>
    </source>
</evidence>
<keyword evidence="2" id="KW-1185">Reference proteome</keyword>
<evidence type="ECO:0000313" key="1">
    <source>
        <dbReference type="EMBL" id="KAK9807798.1"/>
    </source>
</evidence>
<dbReference type="Proteomes" id="UP001489004">
    <property type="component" value="Unassembled WGS sequence"/>
</dbReference>
<comment type="caution">
    <text evidence="1">The sequence shown here is derived from an EMBL/GenBank/DDBJ whole genome shotgun (WGS) entry which is preliminary data.</text>
</comment>
<gene>
    <name evidence="1" type="ORF">WJX72_009690</name>
</gene>
<name>A0AAW1PD20_9CHLO</name>